<evidence type="ECO:0000256" key="7">
    <source>
        <dbReference type="ARBA" id="ARBA00022806"/>
    </source>
</evidence>
<evidence type="ECO:0000256" key="1">
    <source>
        <dbReference type="ARBA" id="ARBA00004123"/>
    </source>
</evidence>
<feature type="compositionally biased region" description="Polar residues" evidence="16">
    <location>
        <begin position="208"/>
        <end position="220"/>
    </location>
</feature>
<dbReference type="InterPro" id="IPR014012">
    <property type="entry name" value="HSA_dom"/>
</dbReference>
<dbReference type="InterPro" id="IPR027417">
    <property type="entry name" value="P-loop_NTPase"/>
</dbReference>
<dbReference type="InterPro" id="IPR000330">
    <property type="entry name" value="SNF2_N"/>
</dbReference>
<dbReference type="Pfam" id="PF00176">
    <property type="entry name" value="SNF2-rel_dom"/>
    <property type="match status" value="1"/>
</dbReference>
<feature type="compositionally biased region" description="Polar residues" evidence="16">
    <location>
        <begin position="895"/>
        <end position="910"/>
    </location>
</feature>
<feature type="region of interest" description="Disordered" evidence="16">
    <location>
        <begin position="1"/>
        <end position="319"/>
    </location>
</feature>
<dbReference type="Gene3D" id="3.40.50.10810">
    <property type="entry name" value="Tandem AAA-ATPase domain"/>
    <property type="match status" value="1"/>
</dbReference>
<feature type="compositionally biased region" description="Basic and acidic residues" evidence="16">
    <location>
        <begin position="622"/>
        <end position="633"/>
    </location>
</feature>
<evidence type="ECO:0000313" key="21">
    <source>
        <dbReference type="Proteomes" id="UP000076874"/>
    </source>
</evidence>
<dbReference type="PROSITE" id="PS00690">
    <property type="entry name" value="DEAH_ATP_HELICASE"/>
    <property type="match status" value="1"/>
</dbReference>
<sequence>MTETASPGPTSTLPDHHPIDTAPVDGSTQNGVTAAPGPDGNDATPVTEPKTDGNDDATSLPVANGRGDNPHLDGAARVDDGTPQANENDGRGDDGAPSAATATPNGDDDNNADERPAKRRRTRDVTPPPPSSSSSSRRSKPISPPWKKIGVEGPSSFNENGRRKSGRINTVPLELQSGDKRITRRAVQAQQPNSPPSGKLNAAVNGHATRQASSTINNHHSPSVTASSRRPSATTRTSAAAPLFPSLPSLRHPPPRKSSAAEPRPSNSSSMRSQRRSPSPSSPPRPPTRSQPARASRTARPQRDSSGSRRGELKVEMPTRTTPRIKLRTRTLTIPVVHPDQVKMRPRLAADFFEYIEKAADIPVEAGGLLASEDEPRMTDEMAANEAAIITRIERETEEGGLLTEPRCIAFEPEAAEEPPRQWAHMDHLVKAMANFRRLMGLEQQRHRAAAKKLAEACRDEWLRRQPKSAEQIEAEARAVWMGRYRMVVRALFGTWENVKAEVNRRRLQEWEAEEKRRMKAALQEAVARSEQKLQARRTQVDSELPSDEDLEEEDEDDEGGLLDPPLSDSEDADSGSDDSGSGGEDESNMSSEDEEEEDEEKNDTHSIASDEDLTQAQLRQKYADLSEIKASDTDTTNAPSGVLPSELRAAENDGDEKKEDDTSDESVDMDDDLGSTDMDSDEEEDEDDDGDVDGSDGDDESTSDDDEQAGGLLGMLFGKSELKKLKTEPVIIKTEDADDAVAKEGNQDVSISQPINDVEMLDVENPEAPAETSAKEFTEKPTESPANEPTRQVGEIAIQHTPATATDALTTTPTEGKETFLIKQSGAKPPSASVNDQIAKTLVLSENNDDNEVSMVDMPPPEANIRSDAHVPDVEVTSPAGDEDEDAASPETDAVTTAVSPGRSQSPRTLDTKPSDLDTPPPMSADADRLSAPKEASGSRSISPTPTSAAHPKTEIPFLLRGTLREYQHYGLDWLAGLYANNTNGILADEMGLGKTIQTIALLAHLACQHEVWGPHLIIVPTSVILNWEMEFKKWCPAFKILTYYGSQDERKRKRIGWTNDDIWNVCITSYQIVVQDQQVFKRRRWHYMILDEAHNIKNFKSQRWQSLLGFNTHSRLLLTGTPLQNNLTELWSLLFFLMPPENGEGGFADLSEFHDWFHKPESQILESGREQMDEEARAIIAKLHQVLRPYLLRRLKADVEKQMPAKYEHVEMCRLSKRQRELYDGFLARSDTRATLSSGNYLSIINCLMQLRKVCNHPDLFVDRPIMTSFRMLASVPALYESSTARVLQRRLQLNVDARNRVSLPLLNLVPTQYEDLSAITAAQIHQLAMNRVLSDLKEVQRARLPQPYPAFDARTVQSNLAYLENAMRWQRFEELQHLTYLNALRRQQRPIYGRGLVELLTLHTSDRPFAPRPHRVPAKIMEWFENDSFLLHNLVQPLGRRADALETTLSKFACVTPAVVTRDMNSVLLGRQGMAAFTECDLRLAAPVKTLPFLQRQPPRDPWHEARMRLTIQFPDKRLLQYDCGKLQALDRLLRRLQAGGHRALIFTQMTKVLDILERFLNIHGHKYLRLDGATKIEQRQILTDRFNHDNRILCFILSTRSGGLGINLTGADTVIFYDQDWNPAMDKQCQDRCHRIGQTRDVHIYRLVSEHTIEANILRKASQKQMLDDVVIQEGGFTTDYFNKVTVRDVLDNGGAGEDADTEAGDAAATAAGAAKAKILGAGVAAANAAMDRVLGNVETVADPRTAGRVLEQAEDREDVAAARLAEKEILQDDADFSEKPAATAATTPVGTASGVSSVRQGTPREGIDAVGGAGGGTLGRSSLGVFAETATATPLAVGADFDADGYAEVEHNAWGGPMHTIDDYMLGWMAVQLQNTPLDLPKDMKKKKNKKKGKDMRKR</sequence>
<gene>
    <name evidence="20" type="ORF">SPI_09119</name>
</gene>
<keyword evidence="11" id="KW-0238">DNA-binding</keyword>
<feature type="compositionally biased region" description="Basic and acidic residues" evidence="16">
    <location>
        <begin position="68"/>
        <end position="80"/>
    </location>
</feature>
<evidence type="ECO:0000256" key="8">
    <source>
        <dbReference type="ARBA" id="ARBA00022840"/>
    </source>
</evidence>
<feature type="compositionally biased region" description="Basic and acidic residues" evidence="16">
    <location>
        <begin position="774"/>
        <end position="783"/>
    </location>
</feature>
<feature type="domain" description="Helicase ATP-binding" evidence="17">
    <location>
        <begin position="977"/>
        <end position="1142"/>
    </location>
</feature>
<dbReference type="GO" id="GO:0016887">
    <property type="term" value="F:ATP hydrolysis activity"/>
    <property type="evidence" value="ECO:0007669"/>
    <property type="project" value="TreeGrafter"/>
</dbReference>
<feature type="region of interest" description="Disordered" evidence="16">
    <location>
        <begin position="740"/>
        <end position="955"/>
    </location>
</feature>
<keyword evidence="5" id="KW-0547">Nucleotide-binding</keyword>
<keyword evidence="21" id="KW-1185">Reference proteome</keyword>
<comment type="subcellular location">
    <subcellularLocation>
        <location evidence="1">Nucleus</location>
    </subcellularLocation>
</comment>
<name>A0A167M4E5_9HYPO</name>
<evidence type="ECO:0000256" key="13">
    <source>
        <dbReference type="ARBA" id="ARBA00023163"/>
    </source>
</evidence>
<keyword evidence="9" id="KW-0156">Chromatin regulator</keyword>
<dbReference type="SUPFAM" id="SSF52540">
    <property type="entry name" value="P-loop containing nucleoside triphosphate hydrolases"/>
    <property type="match status" value="2"/>
</dbReference>
<dbReference type="PROSITE" id="PS51192">
    <property type="entry name" value="HELICASE_ATP_BIND_1"/>
    <property type="match status" value="1"/>
</dbReference>
<dbReference type="PROSITE" id="PS51194">
    <property type="entry name" value="HELICASE_CTER"/>
    <property type="match status" value="1"/>
</dbReference>
<feature type="compositionally biased region" description="Low complexity" evidence="16">
    <location>
        <begin position="221"/>
        <end position="250"/>
    </location>
</feature>
<feature type="compositionally biased region" description="Polar residues" evidence="16">
    <location>
        <begin position="1"/>
        <end position="13"/>
    </location>
</feature>
<organism evidence="20 21">
    <name type="scientific">Niveomyces insectorum RCEF 264</name>
    <dbReference type="NCBI Taxonomy" id="1081102"/>
    <lineage>
        <taxon>Eukaryota</taxon>
        <taxon>Fungi</taxon>
        <taxon>Dikarya</taxon>
        <taxon>Ascomycota</taxon>
        <taxon>Pezizomycotina</taxon>
        <taxon>Sordariomycetes</taxon>
        <taxon>Hypocreomycetidae</taxon>
        <taxon>Hypocreales</taxon>
        <taxon>Cordycipitaceae</taxon>
        <taxon>Niveomyces</taxon>
    </lineage>
</organism>
<keyword evidence="14" id="KW-0539">Nucleus</keyword>
<dbReference type="FunFam" id="3.40.50.300:FF:000655">
    <property type="entry name" value="Protein PHOTOPERIOD-INDEPENDENT EARLY FLOWERING 1"/>
    <property type="match status" value="1"/>
</dbReference>
<evidence type="ECO:0000256" key="14">
    <source>
        <dbReference type="ARBA" id="ARBA00023242"/>
    </source>
</evidence>
<feature type="compositionally biased region" description="Low complexity" evidence="16">
    <location>
        <begin position="802"/>
        <end position="815"/>
    </location>
</feature>
<dbReference type="InterPro" id="IPR038718">
    <property type="entry name" value="SNF2-like_sf"/>
</dbReference>
<dbReference type="GO" id="GO:0005524">
    <property type="term" value="F:ATP binding"/>
    <property type="evidence" value="ECO:0007669"/>
    <property type="project" value="UniProtKB-KW"/>
</dbReference>
<feature type="compositionally biased region" description="Low complexity" evidence="16">
    <location>
        <begin position="263"/>
        <end position="279"/>
    </location>
</feature>
<dbReference type="SMART" id="SM00487">
    <property type="entry name" value="DEXDc"/>
    <property type="match status" value="1"/>
</dbReference>
<evidence type="ECO:0000256" key="15">
    <source>
        <dbReference type="ARBA" id="ARBA00047995"/>
    </source>
</evidence>
<keyword evidence="6" id="KW-0378">Hydrolase</keyword>
<evidence type="ECO:0000256" key="2">
    <source>
        <dbReference type="ARBA" id="ARBA00009220"/>
    </source>
</evidence>
<comment type="catalytic activity">
    <reaction evidence="15">
        <text>ATP + H2O = ADP + phosphate + H(+)</text>
        <dbReference type="Rhea" id="RHEA:13065"/>
        <dbReference type="ChEBI" id="CHEBI:15377"/>
        <dbReference type="ChEBI" id="CHEBI:15378"/>
        <dbReference type="ChEBI" id="CHEBI:30616"/>
        <dbReference type="ChEBI" id="CHEBI:43474"/>
        <dbReference type="ChEBI" id="CHEBI:456216"/>
        <dbReference type="EC" id="3.6.4.12"/>
    </reaction>
</comment>
<reference evidence="20 21" key="1">
    <citation type="journal article" date="2016" name="Genome Biol. Evol.">
        <title>Divergent and convergent evolution of fungal pathogenicity.</title>
        <authorList>
            <person name="Shang Y."/>
            <person name="Xiao G."/>
            <person name="Zheng P."/>
            <person name="Cen K."/>
            <person name="Zhan S."/>
            <person name="Wang C."/>
        </authorList>
    </citation>
    <scope>NUCLEOTIDE SEQUENCE [LARGE SCALE GENOMIC DNA]</scope>
    <source>
        <strain evidence="20 21">RCEF 264</strain>
    </source>
</reference>
<evidence type="ECO:0000313" key="20">
    <source>
        <dbReference type="EMBL" id="OAA53912.1"/>
    </source>
</evidence>
<dbReference type="PANTHER" id="PTHR45685">
    <property type="entry name" value="HELICASE SRCAP-RELATED"/>
    <property type="match status" value="1"/>
</dbReference>
<dbReference type="Gene3D" id="1.20.120.850">
    <property type="entry name" value="SWI2/SNF2 ATPases, N-terminal domain"/>
    <property type="match status" value="1"/>
</dbReference>
<dbReference type="Pfam" id="PF00271">
    <property type="entry name" value="Helicase_C"/>
    <property type="match status" value="1"/>
</dbReference>
<keyword evidence="12" id="KW-0010">Activator</keyword>
<feature type="compositionally biased region" description="Basic and acidic residues" evidence="16">
    <location>
        <begin position="301"/>
        <end position="317"/>
    </location>
</feature>
<feature type="region of interest" description="Disordered" evidence="16">
    <location>
        <begin position="1882"/>
        <end position="1904"/>
    </location>
</feature>
<dbReference type="FunFam" id="3.40.50.10810:FF:000005">
    <property type="entry name" value="Photoperiod-independent early flowering 1"/>
    <property type="match status" value="1"/>
</dbReference>
<dbReference type="GO" id="GO:0006338">
    <property type="term" value="P:chromatin remodeling"/>
    <property type="evidence" value="ECO:0007669"/>
    <property type="project" value="TreeGrafter"/>
</dbReference>
<evidence type="ECO:0000256" key="4">
    <source>
        <dbReference type="ARBA" id="ARBA00012551"/>
    </source>
</evidence>
<feature type="domain" description="HSA" evidence="19">
    <location>
        <begin position="413"/>
        <end position="487"/>
    </location>
</feature>
<dbReference type="InterPro" id="IPR049730">
    <property type="entry name" value="SNF2/RAD54-like_C"/>
</dbReference>
<dbReference type="STRING" id="1081102.A0A167M4E5"/>
<feature type="compositionally biased region" description="Acidic residues" evidence="16">
    <location>
        <begin position="545"/>
        <end position="561"/>
    </location>
</feature>
<dbReference type="GO" id="GO:0003678">
    <property type="term" value="F:DNA helicase activity"/>
    <property type="evidence" value="ECO:0007669"/>
    <property type="project" value="UniProtKB-EC"/>
</dbReference>
<dbReference type="InterPro" id="IPR050520">
    <property type="entry name" value="INO80/SWR1_helicase"/>
</dbReference>
<evidence type="ECO:0000256" key="9">
    <source>
        <dbReference type="ARBA" id="ARBA00022853"/>
    </source>
</evidence>
<evidence type="ECO:0000256" key="5">
    <source>
        <dbReference type="ARBA" id="ARBA00022741"/>
    </source>
</evidence>
<evidence type="ECO:0000256" key="11">
    <source>
        <dbReference type="ARBA" id="ARBA00023125"/>
    </source>
</evidence>
<dbReference type="CDD" id="cd18003">
    <property type="entry name" value="DEXQc_SRCAP"/>
    <property type="match status" value="1"/>
</dbReference>
<feature type="region of interest" description="Disordered" evidence="16">
    <location>
        <begin position="531"/>
        <end position="720"/>
    </location>
</feature>
<dbReference type="PROSITE" id="PS51204">
    <property type="entry name" value="HSA"/>
    <property type="match status" value="1"/>
</dbReference>
<keyword evidence="8" id="KW-0067">ATP-binding</keyword>
<feature type="compositionally biased region" description="Acidic residues" evidence="16">
    <location>
        <begin position="662"/>
        <end position="709"/>
    </location>
</feature>
<keyword evidence="10" id="KW-0805">Transcription regulation</keyword>
<keyword evidence="13" id="KW-0804">Transcription</keyword>
<feature type="region of interest" description="Disordered" evidence="16">
    <location>
        <begin position="1776"/>
        <end position="1818"/>
    </location>
</feature>
<dbReference type="InterPro" id="IPR014001">
    <property type="entry name" value="Helicase_ATP-bd"/>
</dbReference>
<feature type="compositionally biased region" description="Acidic residues" evidence="16">
    <location>
        <begin position="584"/>
        <end position="602"/>
    </location>
</feature>
<dbReference type="Pfam" id="PF07529">
    <property type="entry name" value="HSA"/>
    <property type="match status" value="1"/>
</dbReference>
<feature type="domain" description="Helicase C-terminal" evidence="18">
    <location>
        <begin position="1532"/>
        <end position="1682"/>
    </location>
</feature>
<dbReference type="Gene3D" id="3.40.50.300">
    <property type="entry name" value="P-loop containing nucleotide triphosphate hydrolases"/>
    <property type="match status" value="1"/>
</dbReference>
<dbReference type="GO" id="GO:0003677">
    <property type="term" value="F:DNA binding"/>
    <property type="evidence" value="ECO:0007669"/>
    <property type="project" value="UniProtKB-KW"/>
</dbReference>
<dbReference type="InterPro" id="IPR001650">
    <property type="entry name" value="Helicase_C-like"/>
</dbReference>
<feature type="compositionally biased region" description="Basic residues" evidence="16">
    <location>
        <begin position="1889"/>
        <end position="1904"/>
    </location>
</feature>
<dbReference type="Proteomes" id="UP000076874">
    <property type="component" value="Unassembled WGS sequence"/>
</dbReference>
<protein>
    <recommendedName>
        <fullName evidence="4">DNA helicase</fullName>
        <ecNumber evidence="4">3.6.4.12</ecNumber>
    </recommendedName>
</protein>
<comment type="similarity">
    <text evidence="2">Belongs to the SNF2/RAD54 helicase family. SWR1 subfamily.</text>
</comment>
<evidence type="ECO:0000256" key="3">
    <source>
        <dbReference type="ARBA" id="ARBA00011826"/>
    </source>
</evidence>
<evidence type="ECO:0000256" key="12">
    <source>
        <dbReference type="ARBA" id="ARBA00023159"/>
    </source>
</evidence>
<dbReference type="CDD" id="cd18793">
    <property type="entry name" value="SF2_C_SNF"/>
    <property type="match status" value="1"/>
</dbReference>
<feature type="compositionally biased region" description="Low complexity" evidence="16">
    <location>
        <begin position="1785"/>
        <end position="1800"/>
    </location>
</feature>
<evidence type="ECO:0000259" key="18">
    <source>
        <dbReference type="PROSITE" id="PS51194"/>
    </source>
</evidence>
<dbReference type="InterPro" id="IPR002464">
    <property type="entry name" value="DNA/RNA_helicase_DEAH_CS"/>
</dbReference>
<dbReference type="EC" id="3.6.4.12" evidence="4"/>
<evidence type="ECO:0000256" key="10">
    <source>
        <dbReference type="ARBA" id="ARBA00023015"/>
    </source>
</evidence>
<comment type="caution">
    <text evidence="20">The sequence shown here is derived from an EMBL/GenBank/DDBJ whole genome shotgun (WGS) entry which is preliminary data.</text>
</comment>
<dbReference type="SMART" id="SM00490">
    <property type="entry name" value="HELICc"/>
    <property type="match status" value="1"/>
</dbReference>
<evidence type="ECO:0000259" key="17">
    <source>
        <dbReference type="PROSITE" id="PS51192"/>
    </source>
</evidence>
<accession>A0A167M4E5</accession>
<evidence type="ECO:0000256" key="16">
    <source>
        <dbReference type="SAM" id="MobiDB-lite"/>
    </source>
</evidence>
<keyword evidence="7" id="KW-0347">Helicase</keyword>
<dbReference type="EMBL" id="AZHD01000026">
    <property type="protein sequence ID" value="OAA53912.1"/>
    <property type="molecule type" value="Genomic_DNA"/>
</dbReference>
<dbReference type="OrthoDB" id="372624at2759"/>
<dbReference type="GO" id="GO:0042393">
    <property type="term" value="F:histone binding"/>
    <property type="evidence" value="ECO:0007669"/>
    <property type="project" value="TreeGrafter"/>
</dbReference>
<feature type="compositionally biased region" description="Polar residues" evidence="16">
    <location>
        <begin position="939"/>
        <end position="949"/>
    </location>
</feature>
<feature type="compositionally biased region" description="Basic and acidic residues" evidence="16">
    <location>
        <begin position="649"/>
        <end position="661"/>
    </location>
</feature>
<evidence type="ECO:0000256" key="6">
    <source>
        <dbReference type="ARBA" id="ARBA00022801"/>
    </source>
</evidence>
<feature type="compositionally biased region" description="Pro residues" evidence="16">
    <location>
        <begin position="280"/>
        <end position="289"/>
    </location>
</feature>
<evidence type="ECO:0000259" key="19">
    <source>
        <dbReference type="PROSITE" id="PS51204"/>
    </source>
</evidence>
<proteinExistence type="inferred from homology"/>
<dbReference type="PANTHER" id="PTHR45685:SF1">
    <property type="entry name" value="HELICASE SRCAP"/>
    <property type="match status" value="1"/>
</dbReference>
<dbReference type="GO" id="GO:0000812">
    <property type="term" value="C:Swr1 complex"/>
    <property type="evidence" value="ECO:0007669"/>
    <property type="project" value="TreeGrafter"/>
</dbReference>
<comment type="subunit">
    <text evidence="3">Component of the SWR1 chromatin-remodeling complex.</text>
</comment>